<feature type="compositionally biased region" description="Polar residues" evidence="1">
    <location>
        <begin position="224"/>
        <end position="241"/>
    </location>
</feature>
<evidence type="ECO:0000313" key="2">
    <source>
        <dbReference type="EMBL" id="ORY09348.1"/>
    </source>
</evidence>
<feature type="region of interest" description="Disordered" evidence="1">
    <location>
        <begin position="504"/>
        <end position="544"/>
    </location>
</feature>
<protein>
    <submittedName>
        <fullName evidence="2">Uncharacterized protein</fullName>
    </submittedName>
</protein>
<evidence type="ECO:0000313" key="3">
    <source>
        <dbReference type="Proteomes" id="UP000193144"/>
    </source>
</evidence>
<organism evidence="2 3">
    <name type="scientific">Clohesyomyces aquaticus</name>
    <dbReference type="NCBI Taxonomy" id="1231657"/>
    <lineage>
        <taxon>Eukaryota</taxon>
        <taxon>Fungi</taxon>
        <taxon>Dikarya</taxon>
        <taxon>Ascomycota</taxon>
        <taxon>Pezizomycotina</taxon>
        <taxon>Dothideomycetes</taxon>
        <taxon>Pleosporomycetidae</taxon>
        <taxon>Pleosporales</taxon>
        <taxon>Lindgomycetaceae</taxon>
        <taxon>Clohesyomyces</taxon>
    </lineage>
</organism>
<feature type="region of interest" description="Disordered" evidence="1">
    <location>
        <begin position="175"/>
        <end position="267"/>
    </location>
</feature>
<evidence type="ECO:0000256" key="1">
    <source>
        <dbReference type="SAM" id="MobiDB-lite"/>
    </source>
</evidence>
<dbReference type="OrthoDB" id="4187154at2759"/>
<sequence length="566" mass="61486">MSRTVELGRAVLCSSSSQLQLWLKTLITLSPQQDATNLHHLDKNAFIEHLVEQNAWVCRGIGLHFTLQLSFQGKPLCRQEIGDLGRMILNAQVWGQLNLRPSLQSDDFDEEALTSGSGMLQLNISHSRTAPNLSGQQPHRVCSNVSFADVKPPSGVAIVALDSVQFVMEMVNVPSQRNSKNRKRSRRSSPSPSSSSSSKRHEVANEGGVTSTRINEVEKGPDLSASQLVATFTSPEQQNDKSPIGSPTRCEGRKRNADHALPTFGPDIPADVQEIGRLVDASFRLSISEKTPRSLPEIRILTSSFTGTLGEICPALWSPSYLPALSQRAHFLPIISQSLGRATVIRPRSMSLKIKIERLRSEILESGVGVKSEGAEDEDGVSTGCVSAKLWIQTQKSLFGKSVTAPLKSFCASSCRLPAILGSDELLDESPAFKEPMETSLCETEHMYVTKVNLDGSRSQRPSLTRDEDRTSIADPLPPDPDGMLLGLPATGGCYAKHLGYEASRSPSATAPHPEWTHLEDGGGESETPSASFSSERLARPSLSQHLDASRVTITIIPGLNDFTHT</sequence>
<keyword evidence="3" id="KW-1185">Reference proteome</keyword>
<dbReference type="EMBL" id="MCFA01000087">
    <property type="protein sequence ID" value="ORY09348.1"/>
    <property type="molecule type" value="Genomic_DNA"/>
</dbReference>
<name>A0A1Y1ZGF1_9PLEO</name>
<feature type="compositionally biased region" description="Low complexity" evidence="1">
    <location>
        <begin position="188"/>
        <end position="197"/>
    </location>
</feature>
<gene>
    <name evidence="2" type="ORF">BCR34DRAFT_372383</name>
</gene>
<proteinExistence type="predicted"/>
<dbReference type="Proteomes" id="UP000193144">
    <property type="component" value="Unassembled WGS sequence"/>
</dbReference>
<dbReference type="STRING" id="1231657.A0A1Y1ZGF1"/>
<feature type="region of interest" description="Disordered" evidence="1">
    <location>
        <begin position="454"/>
        <end position="482"/>
    </location>
</feature>
<reference evidence="2 3" key="1">
    <citation type="submission" date="2016-07" db="EMBL/GenBank/DDBJ databases">
        <title>Pervasive Adenine N6-methylation of Active Genes in Fungi.</title>
        <authorList>
            <consortium name="DOE Joint Genome Institute"/>
            <person name="Mondo S.J."/>
            <person name="Dannebaum R.O."/>
            <person name="Kuo R.C."/>
            <person name="Labutti K."/>
            <person name="Haridas S."/>
            <person name="Kuo A."/>
            <person name="Salamov A."/>
            <person name="Ahrendt S.R."/>
            <person name="Lipzen A."/>
            <person name="Sullivan W."/>
            <person name="Andreopoulos W.B."/>
            <person name="Clum A."/>
            <person name="Lindquist E."/>
            <person name="Daum C."/>
            <person name="Ramamoorthy G.K."/>
            <person name="Gryganskyi A."/>
            <person name="Culley D."/>
            <person name="Magnuson J.K."/>
            <person name="James T.Y."/>
            <person name="O'Malley M.A."/>
            <person name="Stajich J.E."/>
            <person name="Spatafora J.W."/>
            <person name="Visel A."/>
            <person name="Grigoriev I.V."/>
        </authorList>
    </citation>
    <scope>NUCLEOTIDE SEQUENCE [LARGE SCALE GENOMIC DNA]</scope>
    <source>
        <strain evidence="2 3">CBS 115471</strain>
    </source>
</reference>
<dbReference type="AlphaFoldDB" id="A0A1Y1ZGF1"/>
<comment type="caution">
    <text evidence="2">The sequence shown here is derived from an EMBL/GenBank/DDBJ whole genome shotgun (WGS) entry which is preliminary data.</text>
</comment>
<accession>A0A1Y1ZGF1</accession>